<protein>
    <recommendedName>
        <fullName evidence="3">DhaL domain-containing protein</fullName>
    </recommendedName>
</protein>
<dbReference type="EMBL" id="BSUZ01000001">
    <property type="protein sequence ID" value="GMA86643.1"/>
    <property type="molecule type" value="Genomic_DNA"/>
</dbReference>
<organism evidence="1 2">
    <name type="scientific">Angustibacter aerolatus</name>
    <dbReference type="NCBI Taxonomy" id="1162965"/>
    <lineage>
        <taxon>Bacteria</taxon>
        <taxon>Bacillati</taxon>
        <taxon>Actinomycetota</taxon>
        <taxon>Actinomycetes</taxon>
        <taxon>Kineosporiales</taxon>
        <taxon>Kineosporiaceae</taxon>
    </lineage>
</organism>
<evidence type="ECO:0000313" key="1">
    <source>
        <dbReference type="EMBL" id="GMA86643.1"/>
    </source>
</evidence>
<reference evidence="2" key="1">
    <citation type="journal article" date="2019" name="Int. J. Syst. Evol. Microbiol.">
        <title>The Global Catalogue of Microorganisms (GCM) 10K type strain sequencing project: providing services to taxonomists for standard genome sequencing and annotation.</title>
        <authorList>
            <consortium name="The Broad Institute Genomics Platform"/>
            <consortium name="The Broad Institute Genome Sequencing Center for Infectious Disease"/>
            <person name="Wu L."/>
            <person name="Ma J."/>
        </authorList>
    </citation>
    <scope>NUCLEOTIDE SEQUENCE [LARGE SCALE GENOMIC DNA]</scope>
    <source>
        <strain evidence="2">NBRC 108730</strain>
    </source>
</reference>
<evidence type="ECO:0008006" key="3">
    <source>
        <dbReference type="Google" id="ProtNLM"/>
    </source>
</evidence>
<name>A0ABQ6JGW9_9ACTN</name>
<evidence type="ECO:0000313" key="2">
    <source>
        <dbReference type="Proteomes" id="UP001157017"/>
    </source>
</evidence>
<sequence length="41" mass="4207">MLEEALNPTGLARRGATAAGDLATSQVIATTFGDFGVQQAR</sequence>
<gene>
    <name evidence="1" type="ORF">GCM10025868_18930</name>
</gene>
<keyword evidence="2" id="KW-1185">Reference proteome</keyword>
<proteinExistence type="predicted"/>
<dbReference type="Proteomes" id="UP001157017">
    <property type="component" value="Unassembled WGS sequence"/>
</dbReference>
<accession>A0ABQ6JGW9</accession>
<comment type="caution">
    <text evidence="1">The sequence shown here is derived from an EMBL/GenBank/DDBJ whole genome shotgun (WGS) entry which is preliminary data.</text>
</comment>